<evidence type="ECO:0000313" key="3">
    <source>
        <dbReference type="Proteomes" id="UP000006794"/>
    </source>
</evidence>
<name>F8DD00_HALXS</name>
<dbReference type="SUPFAM" id="SSF56300">
    <property type="entry name" value="Metallo-dependent phosphatases"/>
    <property type="match status" value="1"/>
</dbReference>
<organism evidence="2 3">
    <name type="scientific">Halopiger xanaduensis (strain DSM 18323 / JCM 14033 / SH-6)</name>
    <dbReference type="NCBI Taxonomy" id="797210"/>
    <lineage>
        <taxon>Archaea</taxon>
        <taxon>Methanobacteriati</taxon>
        <taxon>Methanobacteriota</taxon>
        <taxon>Stenosarchaea group</taxon>
        <taxon>Halobacteria</taxon>
        <taxon>Halobacteriales</taxon>
        <taxon>Natrialbaceae</taxon>
        <taxon>Halopiger</taxon>
    </lineage>
</organism>
<dbReference type="CDD" id="cd07391">
    <property type="entry name" value="MPP_PF1019"/>
    <property type="match status" value="1"/>
</dbReference>
<accession>F8DD00</accession>
<feature type="domain" description="Calcineurin-like phosphoesterase" evidence="1">
    <location>
        <begin position="46"/>
        <end position="160"/>
    </location>
</feature>
<dbReference type="HOGENOM" id="CLU_075478_0_1_2"/>
<gene>
    <name evidence="2" type="ordered locus">Halxa_3867</name>
</gene>
<dbReference type="InterPro" id="IPR029052">
    <property type="entry name" value="Metallo-depent_PP-like"/>
</dbReference>
<evidence type="ECO:0000313" key="2">
    <source>
        <dbReference type="EMBL" id="AEH38472.1"/>
    </source>
</evidence>
<dbReference type="Pfam" id="PF00149">
    <property type="entry name" value="Metallophos"/>
    <property type="match status" value="1"/>
</dbReference>
<dbReference type="AlphaFoldDB" id="F8DD00"/>
<protein>
    <submittedName>
        <fullName evidence="2">Metallophosphoesterase</fullName>
    </submittedName>
</protein>
<evidence type="ECO:0000259" key="1">
    <source>
        <dbReference type="Pfam" id="PF00149"/>
    </source>
</evidence>
<dbReference type="InterPro" id="IPR024173">
    <property type="entry name" value="Pesterase_MJ0037-like"/>
</dbReference>
<reference evidence="2 3" key="1">
    <citation type="journal article" date="2012" name="Stand. Genomic Sci.">
        <title>Complete genome sequence of Halopiger xanaduensis type strain (SH-6(T)).</title>
        <authorList>
            <person name="Anderson I."/>
            <person name="Tindall B.J."/>
            <person name="Rohde M."/>
            <person name="Lucas S."/>
            <person name="Han J."/>
            <person name="Lapidus A."/>
            <person name="Cheng J.F."/>
            <person name="Goodwin L."/>
            <person name="Pitluck S."/>
            <person name="Peters L."/>
            <person name="Pati A."/>
            <person name="Mikhailova N."/>
            <person name="Pagani I."/>
            <person name="Teshima H."/>
            <person name="Han C."/>
            <person name="Tapia R."/>
            <person name="Land M."/>
            <person name="Woyke T."/>
            <person name="Klenk H.P."/>
            <person name="Kyrpides N."/>
            <person name="Ivanova N."/>
        </authorList>
    </citation>
    <scope>NUCLEOTIDE SEQUENCE [LARGE SCALE GENOMIC DNA]</scope>
    <source>
        <strain evidence="3">DSM 18323 / JCM 14033 / SH-6</strain>
    </source>
</reference>
<keyword evidence="3" id="KW-1185">Reference proteome</keyword>
<dbReference type="Gene3D" id="3.60.21.10">
    <property type="match status" value="1"/>
</dbReference>
<dbReference type="EMBL" id="CP002839">
    <property type="protein sequence ID" value="AEH38472.1"/>
    <property type="molecule type" value="Genomic_DNA"/>
</dbReference>
<dbReference type="PIRSF" id="PIRSF000887">
    <property type="entry name" value="Pesterase_MJ0037"/>
    <property type="match status" value="1"/>
</dbReference>
<dbReference type="eggNOG" id="arCOG01150">
    <property type="taxonomic scope" value="Archaea"/>
</dbReference>
<dbReference type="PANTHER" id="PTHR39323">
    <property type="entry name" value="BLR1149 PROTEIN"/>
    <property type="match status" value="1"/>
</dbReference>
<dbReference type="InterPro" id="IPR004843">
    <property type="entry name" value="Calcineurin-like_PHP"/>
</dbReference>
<dbReference type="PANTHER" id="PTHR39323:SF1">
    <property type="entry name" value="BLR1149 PROTEIN"/>
    <property type="match status" value="1"/>
</dbReference>
<sequence length="269" mass="28064">MTGSDTPAANTDADAAIATDGGVDIDVDVPFSPLERAAYLPDADALLVADVHLGRAAASSVDAPIDDGADVRDRLASLLERTGAGTVVVAGDLLHSFNSVPHGVARDLSALESAVTAAGADFVVTPGNHDTMLAELEGFDGEVVDEYRLADGETVVCHGHEQPSAEAKRYVVGHDHPALSIEGRKRPCFLYGPGVYESGTGTATGDPADVLVLPAFTRLAGGAAVNGMRARDFQSPLVADADAFYPAVWDGEREESLWFPPLGECRRLL</sequence>
<dbReference type="Proteomes" id="UP000006794">
    <property type="component" value="Chromosome"/>
</dbReference>
<dbReference type="GO" id="GO:0016787">
    <property type="term" value="F:hydrolase activity"/>
    <property type="evidence" value="ECO:0007669"/>
    <property type="project" value="InterPro"/>
</dbReference>
<dbReference type="STRING" id="797210.Halxa_3867"/>
<proteinExistence type="predicted"/>
<dbReference type="KEGG" id="hxa:Halxa_3867"/>